<proteinExistence type="predicted"/>
<feature type="region of interest" description="Disordered" evidence="1">
    <location>
        <begin position="409"/>
        <end position="440"/>
    </location>
</feature>
<feature type="transmembrane region" description="Helical" evidence="2">
    <location>
        <begin position="78"/>
        <end position="94"/>
    </location>
</feature>
<evidence type="ECO:0000313" key="4">
    <source>
        <dbReference type="Proteomes" id="UP000288351"/>
    </source>
</evidence>
<dbReference type="AlphaFoldDB" id="A0A401QUA8"/>
<feature type="transmembrane region" description="Helical" evidence="2">
    <location>
        <begin position="101"/>
        <end position="121"/>
    </location>
</feature>
<organism evidence="3 4">
    <name type="scientific">Streptomyces noursei</name>
    <name type="common">Streptomyces albulus</name>
    <dbReference type="NCBI Taxonomy" id="1971"/>
    <lineage>
        <taxon>Bacteria</taxon>
        <taxon>Bacillati</taxon>
        <taxon>Actinomycetota</taxon>
        <taxon>Actinomycetes</taxon>
        <taxon>Kitasatosporales</taxon>
        <taxon>Streptomycetaceae</taxon>
        <taxon>Streptomyces</taxon>
    </lineage>
</organism>
<dbReference type="RefSeq" id="WP_037682903.1">
    <property type="nucleotide sequence ID" value="NZ_BHXC01000006.1"/>
</dbReference>
<reference evidence="3 4" key="1">
    <citation type="journal article" date="2019" name="Microbiol. Resour. Announc.">
        <title>Draft Genome Sequence of the Most Traditional epsilon-Poly-l-Lysine Producer, Streptomyces albulus NBRC14147.</title>
        <authorList>
            <person name="Yamanaka K."/>
            <person name="Hamano Y."/>
        </authorList>
    </citation>
    <scope>NUCLEOTIDE SEQUENCE [LARGE SCALE GENOMIC DNA]</scope>
    <source>
        <strain evidence="3 4">NBRC 14147</strain>
    </source>
</reference>
<feature type="transmembrane region" description="Helical" evidence="2">
    <location>
        <begin position="224"/>
        <end position="242"/>
    </location>
</feature>
<keyword evidence="2" id="KW-1133">Transmembrane helix</keyword>
<keyword evidence="2" id="KW-0472">Membrane</keyword>
<protein>
    <submittedName>
        <fullName evidence="3">Uncharacterized protein</fullName>
    </submittedName>
</protein>
<feature type="transmembrane region" description="Helical" evidence="2">
    <location>
        <begin position="127"/>
        <end position="146"/>
    </location>
</feature>
<dbReference type="EMBL" id="BHXC01000006">
    <property type="protein sequence ID" value="GCB88996.1"/>
    <property type="molecule type" value="Genomic_DNA"/>
</dbReference>
<feature type="transmembrane region" description="Helical" evidence="2">
    <location>
        <begin position="185"/>
        <end position="204"/>
    </location>
</feature>
<dbReference type="Proteomes" id="UP000288351">
    <property type="component" value="Unassembled WGS sequence"/>
</dbReference>
<feature type="transmembrane region" description="Helical" evidence="2">
    <location>
        <begin position="37"/>
        <end position="66"/>
    </location>
</feature>
<evidence type="ECO:0000256" key="2">
    <source>
        <dbReference type="SAM" id="Phobius"/>
    </source>
</evidence>
<accession>A0A401QUA8</accession>
<evidence type="ECO:0000256" key="1">
    <source>
        <dbReference type="SAM" id="MobiDB-lite"/>
    </source>
</evidence>
<keyword evidence="2" id="KW-0812">Transmembrane</keyword>
<evidence type="ECO:0000313" key="3">
    <source>
        <dbReference type="EMBL" id="GCB88996.1"/>
    </source>
</evidence>
<comment type="caution">
    <text evidence="3">The sequence shown here is derived from an EMBL/GenBank/DDBJ whole genome shotgun (WGS) entry which is preliminary data.</text>
</comment>
<name>A0A401QUA8_STRNR</name>
<sequence length="476" mass="50260">MHDYVKRLPTVALPEGVVVSWSVADAERWLRARVPAVFAPVAGSWVLMVMAAVSCVLTSGFSASSWSGGGATPGGTDWLGYPAMVLLPALPLWYRYLPVPAVPAAVVVGVDAAVSLASPAADDRLVGGGYLLALVVSAWVLAGACLRLRARRKQRALALAAAGRRRLELPERAPETDGYRGFRQFYFGLALCLIAVVILADGLVEGLMAPARAPYDAIGQQIAALLFLVPGTTVYGCGHVAYRAARRLYEEPQPALLVGVRIAPDGCHWLYPDARSTEGRPLIAFLPKSRDVDRGVRLLGTSSTYQVGDGHYDIDPRSEPFEAVLYGAPREGAEVALEYAVIERGAHQGAEHTYAGVMVAPLLPRRSHDLGPWRPADGAARDAARREWVRRVEQAQRERDARWAARLKEKERGYGGRGTVRRPGSGTRGQRRGGSNSWGGGGGCGSGPGCGGHGSGGHSCGGGGGHGCGGHGCGGH</sequence>
<gene>
    <name evidence="3" type="ORF">SALB_01669</name>
</gene>